<dbReference type="RefSeq" id="WP_058580910.1">
    <property type="nucleotide sequence ID" value="NZ_LOPU01000017.1"/>
</dbReference>
<comment type="caution">
    <text evidence="2">The sequence shown here is derived from an EMBL/GenBank/DDBJ whole genome shotgun (WGS) entry which is preliminary data.</text>
</comment>
<organism evidence="2 3">
    <name type="scientific">Haloprofundus marisrubri</name>
    <dbReference type="NCBI Taxonomy" id="1514971"/>
    <lineage>
        <taxon>Archaea</taxon>
        <taxon>Methanobacteriati</taxon>
        <taxon>Methanobacteriota</taxon>
        <taxon>Stenosarchaea group</taxon>
        <taxon>Halobacteria</taxon>
        <taxon>Halobacteriales</taxon>
        <taxon>Haloferacaceae</taxon>
        <taxon>Haloprofundus</taxon>
    </lineage>
</organism>
<accession>A0A0W1RAA2</accession>
<dbReference type="AlphaFoldDB" id="A0A0W1RAA2"/>
<keyword evidence="3" id="KW-1185">Reference proteome</keyword>
<protein>
    <submittedName>
        <fullName evidence="2">Uncharacterized protein</fullName>
    </submittedName>
</protein>
<evidence type="ECO:0000313" key="2">
    <source>
        <dbReference type="EMBL" id="KTG10586.1"/>
    </source>
</evidence>
<reference evidence="2 3" key="1">
    <citation type="submission" date="2015-12" db="EMBL/GenBank/DDBJ databases">
        <title>Haloprofundus marisrubri gen. nov., sp. nov., an extremely halophilic archaeon isolated from the Discovery deep brine-seawater interface in the Red Sea.</title>
        <authorList>
            <person name="Zhang G."/>
            <person name="Stingl U."/>
            <person name="Rashid M."/>
        </authorList>
    </citation>
    <scope>NUCLEOTIDE SEQUENCE [LARGE SCALE GENOMIC DNA]</scope>
    <source>
        <strain evidence="2 3">SB9</strain>
    </source>
</reference>
<feature type="compositionally biased region" description="Polar residues" evidence="1">
    <location>
        <begin position="36"/>
        <end position="46"/>
    </location>
</feature>
<sequence length="281" mass="29755">MTQSDFTIDRRTVLSSITGATLVGLAGCTSSRDDSTGSNGTASDGTGDSGPLKQVSVEGLQLVVELTADAEVEHLNVISPNGELFDSQELSQGVSRAAFELGTSYTPGEYRVLALRGEDEIGSSVLAIEPDLQIVEVGIGANHLERFPEELTFKDQQALVTVENRGTGPDAITRLLFKGDVPGPTTDYETGDVSGIWGPDANNQRGVDAVAITADSEETIFSISLPFSFAADNGIDCKSTPQSGSFRVVVQSQIDGKTTASRRIEYSESDRYDGCDTTISD</sequence>
<dbReference type="STRING" id="1514971.AUR64_07915"/>
<feature type="region of interest" description="Disordered" evidence="1">
    <location>
        <begin position="28"/>
        <end position="51"/>
    </location>
</feature>
<evidence type="ECO:0000256" key="1">
    <source>
        <dbReference type="SAM" id="MobiDB-lite"/>
    </source>
</evidence>
<proteinExistence type="predicted"/>
<name>A0A0W1RAA2_9EURY</name>
<gene>
    <name evidence="2" type="ORF">AUR64_07915</name>
</gene>
<dbReference type="EMBL" id="LOPU01000017">
    <property type="protein sequence ID" value="KTG10586.1"/>
    <property type="molecule type" value="Genomic_DNA"/>
</dbReference>
<evidence type="ECO:0000313" key="3">
    <source>
        <dbReference type="Proteomes" id="UP000054387"/>
    </source>
</evidence>
<dbReference type="Proteomes" id="UP000054387">
    <property type="component" value="Unassembled WGS sequence"/>
</dbReference>
<dbReference type="OrthoDB" id="190728at2157"/>